<feature type="transmembrane region" description="Helical" evidence="6">
    <location>
        <begin position="147"/>
        <end position="171"/>
    </location>
</feature>
<protein>
    <submittedName>
        <fullName evidence="7">O-antigen/teichoic acid export membrane protein</fullName>
    </submittedName>
</protein>
<dbReference type="RefSeq" id="WP_141979726.1">
    <property type="nucleotide sequence ID" value="NZ_VFPP01000001.1"/>
</dbReference>
<evidence type="ECO:0000256" key="6">
    <source>
        <dbReference type="SAM" id="Phobius"/>
    </source>
</evidence>
<feature type="transmembrane region" description="Helical" evidence="6">
    <location>
        <begin position="354"/>
        <end position="372"/>
    </location>
</feature>
<accession>A0A543JGE3</accession>
<feature type="transmembrane region" description="Helical" evidence="6">
    <location>
        <begin position="115"/>
        <end position="135"/>
    </location>
</feature>
<dbReference type="Proteomes" id="UP000316628">
    <property type="component" value="Unassembled WGS sequence"/>
</dbReference>
<organism evidence="7 8">
    <name type="scientific">Saccharothrix saharensis</name>
    <dbReference type="NCBI Taxonomy" id="571190"/>
    <lineage>
        <taxon>Bacteria</taxon>
        <taxon>Bacillati</taxon>
        <taxon>Actinomycetota</taxon>
        <taxon>Actinomycetes</taxon>
        <taxon>Pseudonocardiales</taxon>
        <taxon>Pseudonocardiaceae</taxon>
        <taxon>Saccharothrix</taxon>
    </lineage>
</organism>
<keyword evidence="3 6" id="KW-0812">Transmembrane</keyword>
<feature type="transmembrane region" description="Helical" evidence="6">
    <location>
        <begin position="288"/>
        <end position="305"/>
    </location>
</feature>
<evidence type="ECO:0000313" key="8">
    <source>
        <dbReference type="Proteomes" id="UP000316628"/>
    </source>
</evidence>
<evidence type="ECO:0000256" key="3">
    <source>
        <dbReference type="ARBA" id="ARBA00022692"/>
    </source>
</evidence>
<feature type="transmembrane region" description="Helical" evidence="6">
    <location>
        <begin position="177"/>
        <end position="196"/>
    </location>
</feature>
<dbReference type="InterPro" id="IPR050833">
    <property type="entry name" value="Poly_Biosynth_Transport"/>
</dbReference>
<sequence>MSDGRRAGLLVLIASFAGHGGNYLFYVVAARMVTPPEFAAISALIAFGTMTWMPVNGVQMSVTRNVAVLRTSGTPGELSAYLRQQGRRMGVVALVLAAVIAGLSTVLAHRLHLGSAQPVILAAMWIATTCVLLVMTGAVQGMERFGYVAFALAGPLGALRPLLLPLCLLVAGMSGSMWAMLGATLVGLAVLVRPVARAAKPAPTTVPASTNTLVTMIGLLAFSSLTNVDLLVAQAMLPEHDRALYAGAVLLGKVALFAPSALAMVLLPRAAAALERGESAEGAVLRTLALTGAAGLAVALVLWLMPTWVLTVTFGPEYAESKPLLPALALVMTAAAVLWVHLTFAIARKSKRMVVGLVAAAVAHWVLLGLLHGSPWQVITASGIAIGSALVVVETASHSGSLRMLLRAAKSQRAAIG</sequence>
<keyword evidence="4 6" id="KW-1133">Transmembrane helix</keyword>
<feature type="transmembrane region" description="Helical" evidence="6">
    <location>
        <begin position="243"/>
        <end position="267"/>
    </location>
</feature>
<proteinExistence type="predicted"/>
<dbReference type="GO" id="GO:0005886">
    <property type="term" value="C:plasma membrane"/>
    <property type="evidence" value="ECO:0007669"/>
    <property type="project" value="UniProtKB-SubCell"/>
</dbReference>
<comment type="subcellular location">
    <subcellularLocation>
        <location evidence="1">Cell membrane</location>
        <topology evidence="1">Multi-pass membrane protein</topology>
    </subcellularLocation>
</comment>
<dbReference type="PANTHER" id="PTHR30250:SF11">
    <property type="entry name" value="O-ANTIGEN TRANSPORTER-RELATED"/>
    <property type="match status" value="1"/>
</dbReference>
<feature type="transmembrane region" description="Helical" evidence="6">
    <location>
        <begin position="217"/>
        <end position="237"/>
    </location>
</feature>
<dbReference type="EMBL" id="VFPP01000001">
    <property type="protein sequence ID" value="TQM81814.1"/>
    <property type="molecule type" value="Genomic_DNA"/>
</dbReference>
<name>A0A543JGE3_9PSEU</name>
<keyword evidence="5 6" id="KW-0472">Membrane</keyword>
<evidence type="ECO:0000256" key="4">
    <source>
        <dbReference type="ARBA" id="ARBA00022989"/>
    </source>
</evidence>
<feature type="transmembrane region" description="Helical" evidence="6">
    <location>
        <begin position="38"/>
        <end position="55"/>
    </location>
</feature>
<comment type="caution">
    <text evidence="7">The sequence shown here is derived from an EMBL/GenBank/DDBJ whole genome shotgun (WGS) entry which is preliminary data.</text>
</comment>
<keyword evidence="8" id="KW-1185">Reference proteome</keyword>
<keyword evidence="2" id="KW-1003">Cell membrane</keyword>
<evidence type="ECO:0000256" key="5">
    <source>
        <dbReference type="ARBA" id="ARBA00023136"/>
    </source>
</evidence>
<feature type="transmembrane region" description="Helical" evidence="6">
    <location>
        <begin position="89"/>
        <end position="109"/>
    </location>
</feature>
<dbReference type="PANTHER" id="PTHR30250">
    <property type="entry name" value="PST FAMILY PREDICTED COLANIC ACID TRANSPORTER"/>
    <property type="match status" value="1"/>
</dbReference>
<dbReference type="AlphaFoldDB" id="A0A543JGE3"/>
<feature type="transmembrane region" description="Helical" evidence="6">
    <location>
        <begin position="325"/>
        <end position="347"/>
    </location>
</feature>
<evidence type="ECO:0000256" key="2">
    <source>
        <dbReference type="ARBA" id="ARBA00022475"/>
    </source>
</evidence>
<dbReference type="OrthoDB" id="3668267at2"/>
<evidence type="ECO:0000256" key="1">
    <source>
        <dbReference type="ARBA" id="ARBA00004651"/>
    </source>
</evidence>
<evidence type="ECO:0000313" key="7">
    <source>
        <dbReference type="EMBL" id="TQM81814.1"/>
    </source>
</evidence>
<feature type="transmembrane region" description="Helical" evidence="6">
    <location>
        <begin position="7"/>
        <end position="26"/>
    </location>
</feature>
<gene>
    <name evidence="7" type="ORF">FHX81_4198</name>
</gene>
<reference evidence="7 8" key="1">
    <citation type="submission" date="2019-06" db="EMBL/GenBank/DDBJ databases">
        <title>Sequencing the genomes of 1000 actinobacteria strains.</title>
        <authorList>
            <person name="Klenk H.-P."/>
        </authorList>
    </citation>
    <scope>NUCLEOTIDE SEQUENCE [LARGE SCALE GENOMIC DNA]</scope>
    <source>
        <strain evidence="7 8">DSM 45456</strain>
    </source>
</reference>
<feature type="transmembrane region" description="Helical" evidence="6">
    <location>
        <begin position="378"/>
        <end position="397"/>
    </location>
</feature>